<name>A0ACD2ZX21_9AGAR</name>
<dbReference type="Proteomes" id="UP000308600">
    <property type="component" value="Unassembled WGS sequence"/>
</dbReference>
<proteinExistence type="predicted"/>
<feature type="non-terminal residue" evidence="1">
    <location>
        <position position="326"/>
    </location>
</feature>
<protein>
    <submittedName>
        <fullName evidence="1">Uncharacterized protein</fullName>
    </submittedName>
</protein>
<dbReference type="EMBL" id="ML209968">
    <property type="protein sequence ID" value="TFK57852.1"/>
    <property type="molecule type" value="Genomic_DNA"/>
</dbReference>
<gene>
    <name evidence="1" type="ORF">BDN72DRAFT_189375</name>
</gene>
<sequence>MGYKLYTGNLECQVISYIDHEYGDDSDDDDGKSRYGSECPSMMGQEDLCDMTITGIVDLNGTPIPGIPHGLELDEEDLLQGDFFRGIKPDSRDFCRDDYLNGEDRLTHRYEREVFVIFHKRYAWELMLESGGFLYAISELRNVAPSLLAPEDLSFAEAVLSKLGDGYELPARISQMLDIAVTWADAGLWNKICEKAKCPTDLKENDLLAALQTFGFEAIRPVIEGRINNTVALSQRLMLIDAASVHGTTHSGPNWRTDQHLKALASVRRIGEKDIPQVISLARLYGITKTMNLLLPVLEQTTHYERHYQVLTRKLHEGAASCSGDR</sequence>
<organism evidence="1 2">
    <name type="scientific">Pluteus cervinus</name>
    <dbReference type="NCBI Taxonomy" id="181527"/>
    <lineage>
        <taxon>Eukaryota</taxon>
        <taxon>Fungi</taxon>
        <taxon>Dikarya</taxon>
        <taxon>Basidiomycota</taxon>
        <taxon>Agaricomycotina</taxon>
        <taxon>Agaricomycetes</taxon>
        <taxon>Agaricomycetidae</taxon>
        <taxon>Agaricales</taxon>
        <taxon>Pluteineae</taxon>
        <taxon>Pluteaceae</taxon>
        <taxon>Pluteus</taxon>
    </lineage>
</organism>
<keyword evidence="2" id="KW-1185">Reference proteome</keyword>
<evidence type="ECO:0000313" key="1">
    <source>
        <dbReference type="EMBL" id="TFK57852.1"/>
    </source>
</evidence>
<evidence type="ECO:0000313" key="2">
    <source>
        <dbReference type="Proteomes" id="UP000308600"/>
    </source>
</evidence>
<reference evidence="1 2" key="1">
    <citation type="journal article" date="2019" name="Nat. Ecol. Evol.">
        <title>Megaphylogeny resolves global patterns of mushroom evolution.</title>
        <authorList>
            <person name="Varga T."/>
            <person name="Krizsan K."/>
            <person name="Foldi C."/>
            <person name="Dima B."/>
            <person name="Sanchez-Garcia M."/>
            <person name="Sanchez-Ramirez S."/>
            <person name="Szollosi G.J."/>
            <person name="Szarkandi J.G."/>
            <person name="Papp V."/>
            <person name="Albert L."/>
            <person name="Andreopoulos W."/>
            <person name="Angelini C."/>
            <person name="Antonin V."/>
            <person name="Barry K.W."/>
            <person name="Bougher N.L."/>
            <person name="Buchanan P."/>
            <person name="Buyck B."/>
            <person name="Bense V."/>
            <person name="Catcheside P."/>
            <person name="Chovatia M."/>
            <person name="Cooper J."/>
            <person name="Damon W."/>
            <person name="Desjardin D."/>
            <person name="Finy P."/>
            <person name="Geml J."/>
            <person name="Haridas S."/>
            <person name="Hughes K."/>
            <person name="Justo A."/>
            <person name="Karasinski D."/>
            <person name="Kautmanova I."/>
            <person name="Kiss B."/>
            <person name="Kocsube S."/>
            <person name="Kotiranta H."/>
            <person name="LaButti K.M."/>
            <person name="Lechner B.E."/>
            <person name="Liimatainen K."/>
            <person name="Lipzen A."/>
            <person name="Lukacs Z."/>
            <person name="Mihaltcheva S."/>
            <person name="Morgado L.N."/>
            <person name="Niskanen T."/>
            <person name="Noordeloos M.E."/>
            <person name="Ohm R.A."/>
            <person name="Ortiz-Santana B."/>
            <person name="Ovrebo C."/>
            <person name="Racz N."/>
            <person name="Riley R."/>
            <person name="Savchenko A."/>
            <person name="Shiryaev A."/>
            <person name="Soop K."/>
            <person name="Spirin V."/>
            <person name="Szebenyi C."/>
            <person name="Tomsovsky M."/>
            <person name="Tulloss R.E."/>
            <person name="Uehling J."/>
            <person name="Grigoriev I.V."/>
            <person name="Vagvolgyi C."/>
            <person name="Papp T."/>
            <person name="Martin F.M."/>
            <person name="Miettinen O."/>
            <person name="Hibbett D.S."/>
            <person name="Nagy L.G."/>
        </authorList>
    </citation>
    <scope>NUCLEOTIDE SEQUENCE [LARGE SCALE GENOMIC DNA]</scope>
    <source>
        <strain evidence="1 2">NL-1719</strain>
    </source>
</reference>
<accession>A0ACD2ZX21</accession>